<dbReference type="Proteomes" id="UP000093053">
    <property type="component" value="Chromosome"/>
</dbReference>
<keyword evidence="2" id="KW-1133">Transmembrane helix</keyword>
<feature type="transmembrane region" description="Helical" evidence="2">
    <location>
        <begin position="570"/>
        <end position="592"/>
    </location>
</feature>
<reference evidence="3 4" key="1">
    <citation type="submission" date="2016-07" db="EMBL/GenBank/DDBJ databases">
        <title>Complete genome sequence of the Lentzea guizhouensis DHS C013.</title>
        <authorList>
            <person name="Cao C."/>
        </authorList>
    </citation>
    <scope>NUCLEOTIDE SEQUENCE [LARGE SCALE GENOMIC DNA]</scope>
    <source>
        <strain evidence="3 4">DHS C013</strain>
    </source>
</reference>
<feature type="transmembrane region" description="Helical" evidence="2">
    <location>
        <begin position="72"/>
        <end position="93"/>
    </location>
</feature>
<evidence type="ECO:0000313" key="4">
    <source>
        <dbReference type="Proteomes" id="UP000093053"/>
    </source>
</evidence>
<feature type="region of interest" description="Disordered" evidence="1">
    <location>
        <begin position="501"/>
        <end position="521"/>
    </location>
</feature>
<sequence length="707" mass="77115">MDTLTPTQDWLDAHWWRIALAALAVLQLCSWAASVAVRRRATGDRQSLLTWLLAVIGPCLFGWLALRSGSIPPVLHLIAVWLVPGTLASLSSIRDRRRRGVRQDRRARAIVRKVVCGSGQVPPFALYLRSFATTGRLSTQKLDGESPGPYVDVEYLLSRAVGSLPMVAVGRLGEVEGAGRVPVADQHWQAVVGALVEAAELIVVVPAAAPGTVWEMQLLRELGKLDRTVFLMPEQVSALPDSSDDARLDAVGSPHWSHAEDRHRNHLADWHHTVEVTACIGITLPPYRHDGALFTLDDRAVPLSIRPLGLAKRAGGFRLLQKALAELRERRAPDPAPVVTGPVVFRSDRRPRRGLVDRMSTKSGWQVLLVVSLLLPSGWWLPLTAVALMLVLRVWRVLGTRKNAMTVVTVVDEDGLSYTDHRKPAGTGTARWTWDELSAVEIRSTPAQPRLTLVPAGRPLDLSGLRERAWNGEVFSTAGLYALRIDERRLAAALRHFAGGRYREPAPPEPEAGIPQPPPADRFPITEQVREWPARHRWLRERLLVRGALALVWASAGAGLLWFAHDLVSGGGTVAGLAGVLTALAGAAVLLIKVPAALRGNRLSIDESGITFRPAKPGNPTVFLAWSKVESAEVTGEWPARLVVFVVDGAPPPTGRPGVFRFTDHEISRHHVNGVVVATEVSRAFTKVVLGFRLEEIAAALHAHGPD</sequence>
<evidence type="ECO:0000313" key="3">
    <source>
        <dbReference type="EMBL" id="ANZ39669.1"/>
    </source>
</evidence>
<dbReference type="AlphaFoldDB" id="A0A1B2HPM6"/>
<dbReference type="OrthoDB" id="5197367at2"/>
<feature type="transmembrane region" description="Helical" evidence="2">
    <location>
        <begin position="15"/>
        <end position="36"/>
    </location>
</feature>
<dbReference type="STRING" id="1586287.BBK82_30125"/>
<dbReference type="EMBL" id="CP016793">
    <property type="protein sequence ID" value="ANZ39669.1"/>
    <property type="molecule type" value="Genomic_DNA"/>
</dbReference>
<name>A0A1B2HPM6_9PSEU</name>
<organism evidence="3 4">
    <name type="scientific">Lentzea guizhouensis</name>
    <dbReference type="NCBI Taxonomy" id="1586287"/>
    <lineage>
        <taxon>Bacteria</taxon>
        <taxon>Bacillati</taxon>
        <taxon>Actinomycetota</taxon>
        <taxon>Actinomycetes</taxon>
        <taxon>Pseudonocardiales</taxon>
        <taxon>Pseudonocardiaceae</taxon>
        <taxon>Lentzea</taxon>
    </lineage>
</organism>
<feature type="transmembrane region" description="Helical" evidence="2">
    <location>
        <begin position="543"/>
        <end position="564"/>
    </location>
</feature>
<dbReference type="RefSeq" id="WP_065918010.1">
    <property type="nucleotide sequence ID" value="NZ_CP016793.1"/>
</dbReference>
<evidence type="ECO:0000256" key="1">
    <source>
        <dbReference type="SAM" id="MobiDB-lite"/>
    </source>
</evidence>
<protein>
    <submittedName>
        <fullName evidence="3">Uncharacterized protein</fullName>
    </submittedName>
</protein>
<dbReference type="KEGG" id="led:BBK82_30125"/>
<feature type="compositionally biased region" description="Pro residues" evidence="1">
    <location>
        <begin position="507"/>
        <end position="521"/>
    </location>
</feature>
<gene>
    <name evidence="3" type="ORF">BBK82_30125</name>
</gene>
<accession>A0A1B2HPM6</accession>
<keyword evidence="4" id="KW-1185">Reference proteome</keyword>
<feature type="transmembrane region" description="Helical" evidence="2">
    <location>
        <begin position="379"/>
        <end position="395"/>
    </location>
</feature>
<keyword evidence="2" id="KW-0472">Membrane</keyword>
<keyword evidence="2" id="KW-0812">Transmembrane</keyword>
<feature type="transmembrane region" description="Helical" evidence="2">
    <location>
        <begin position="48"/>
        <end position="66"/>
    </location>
</feature>
<proteinExistence type="predicted"/>
<evidence type="ECO:0000256" key="2">
    <source>
        <dbReference type="SAM" id="Phobius"/>
    </source>
</evidence>